<accession>A0A2K1L7E1</accession>
<evidence type="ECO:0000313" key="2">
    <source>
        <dbReference type="EnsemblPlants" id="Pp3c1_7730V3.1"/>
    </source>
</evidence>
<evidence type="ECO:0000313" key="3">
    <source>
        <dbReference type="Proteomes" id="UP000006727"/>
    </source>
</evidence>
<protein>
    <submittedName>
        <fullName evidence="1 2">Uncharacterized protein</fullName>
    </submittedName>
</protein>
<sequence length="40" mass="4613">MVIKITEMDVFWLQKSCVVEKGLTKAVLPLWSSFSSKLRL</sequence>
<reference evidence="1 3" key="1">
    <citation type="journal article" date="2008" name="Science">
        <title>The Physcomitrella genome reveals evolutionary insights into the conquest of land by plants.</title>
        <authorList>
            <person name="Rensing S."/>
            <person name="Lang D."/>
            <person name="Zimmer A."/>
            <person name="Terry A."/>
            <person name="Salamov A."/>
            <person name="Shapiro H."/>
            <person name="Nishiyama T."/>
            <person name="Perroud P.-F."/>
            <person name="Lindquist E."/>
            <person name="Kamisugi Y."/>
            <person name="Tanahashi T."/>
            <person name="Sakakibara K."/>
            <person name="Fujita T."/>
            <person name="Oishi K."/>
            <person name="Shin-I T."/>
            <person name="Kuroki Y."/>
            <person name="Toyoda A."/>
            <person name="Suzuki Y."/>
            <person name="Hashimoto A."/>
            <person name="Yamaguchi K."/>
            <person name="Sugano A."/>
            <person name="Kohara Y."/>
            <person name="Fujiyama A."/>
            <person name="Anterola A."/>
            <person name="Aoki S."/>
            <person name="Ashton N."/>
            <person name="Barbazuk W.B."/>
            <person name="Barker E."/>
            <person name="Bennetzen J."/>
            <person name="Bezanilla M."/>
            <person name="Blankenship R."/>
            <person name="Cho S.H."/>
            <person name="Dutcher S."/>
            <person name="Estelle M."/>
            <person name="Fawcett J.A."/>
            <person name="Gundlach H."/>
            <person name="Hanada K."/>
            <person name="Heyl A."/>
            <person name="Hicks K.A."/>
            <person name="Hugh J."/>
            <person name="Lohr M."/>
            <person name="Mayer K."/>
            <person name="Melkozernov A."/>
            <person name="Murata T."/>
            <person name="Nelson D."/>
            <person name="Pils B."/>
            <person name="Prigge M."/>
            <person name="Reiss B."/>
            <person name="Renner T."/>
            <person name="Rombauts S."/>
            <person name="Rushton P."/>
            <person name="Sanderfoot A."/>
            <person name="Schween G."/>
            <person name="Shiu S.-H."/>
            <person name="Stueber K."/>
            <person name="Theodoulou F.L."/>
            <person name="Tu H."/>
            <person name="Van de Peer Y."/>
            <person name="Verrier P.J."/>
            <person name="Waters E."/>
            <person name="Wood A."/>
            <person name="Yang L."/>
            <person name="Cove D."/>
            <person name="Cuming A."/>
            <person name="Hasebe M."/>
            <person name="Lucas S."/>
            <person name="Mishler D.B."/>
            <person name="Reski R."/>
            <person name="Grigoriev I."/>
            <person name="Quatrano R.S."/>
            <person name="Boore J.L."/>
        </authorList>
    </citation>
    <scope>NUCLEOTIDE SEQUENCE [LARGE SCALE GENOMIC DNA]</scope>
    <source>
        <strain evidence="2 3">cv. Gransden 2004</strain>
    </source>
</reference>
<dbReference type="AlphaFoldDB" id="A0A2K1L7E1"/>
<gene>
    <name evidence="1" type="ORF">PHYPA_000346</name>
</gene>
<dbReference type="InParanoid" id="A0A2K1L7E1"/>
<evidence type="ECO:0000313" key="1">
    <source>
        <dbReference type="EMBL" id="PNR61922.1"/>
    </source>
</evidence>
<keyword evidence="3" id="KW-1185">Reference proteome</keyword>
<dbReference type="Gramene" id="Pp3c1_7730V3.2">
    <property type="protein sequence ID" value="Pp3c1_7730V3.2"/>
    <property type="gene ID" value="Pp3c1_7730"/>
</dbReference>
<dbReference type="Gramene" id="Pp3c1_7730V3.1">
    <property type="protein sequence ID" value="Pp3c1_7730V3.1"/>
    <property type="gene ID" value="Pp3c1_7730"/>
</dbReference>
<dbReference type="EnsemblPlants" id="Pp3c1_7730V3.1">
    <property type="protein sequence ID" value="Pp3c1_7730V3.1"/>
    <property type="gene ID" value="Pp3c1_7730"/>
</dbReference>
<dbReference type="EnsemblPlants" id="Pp3c1_7730V3.2">
    <property type="protein sequence ID" value="Pp3c1_7730V3.2"/>
    <property type="gene ID" value="Pp3c1_7730"/>
</dbReference>
<dbReference type="Proteomes" id="UP000006727">
    <property type="component" value="Chromosome 1"/>
</dbReference>
<dbReference type="EMBL" id="ABEU02000001">
    <property type="protein sequence ID" value="PNR61922.1"/>
    <property type="molecule type" value="Genomic_DNA"/>
</dbReference>
<reference evidence="1 3" key="2">
    <citation type="journal article" date="2018" name="Plant J.">
        <title>The Physcomitrella patens chromosome-scale assembly reveals moss genome structure and evolution.</title>
        <authorList>
            <person name="Lang D."/>
            <person name="Ullrich K.K."/>
            <person name="Murat F."/>
            <person name="Fuchs J."/>
            <person name="Jenkins J."/>
            <person name="Haas F.B."/>
            <person name="Piednoel M."/>
            <person name="Gundlach H."/>
            <person name="Van Bel M."/>
            <person name="Meyberg R."/>
            <person name="Vives C."/>
            <person name="Morata J."/>
            <person name="Symeonidi A."/>
            <person name="Hiss M."/>
            <person name="Muchero W."/>
            <person name="Kamisugi Y."/>
            <person name="Saleh O."/>
            <person name="Blanc G."/>
            <person name="Decker E.L."/>
            <person name="van Gessel N."/>
            <person name="Grimwood J."/>
            <person name="Hayes R.D."/>
            <person name="Graham S.W."/>
            <person name="Gunter L.E."/>
            <person name="McDaniel S.F."/>
            <person name="Hoernstein S.N.W."/>
            <person name="Larsson A."/>
            <person name="Li F.W."/>
            <person name="Perroud P.F."/>
            <person name="Phillips J."/>
            <person name="Ranjan P."/>
            <person name="Rokshar D.S."/>
            <person name="Rothfels C.J."/>
            <person name="Schneider L."/>
            <person name="Shu S."/>
            <person name="Stevenson D.W."/>
            <person name="Thummler F."/>
            <person name="Tillich M."/>
            <person name="Villarreal Aguilar J.C."/>
            <person name="Widiez T."/>
            <person name="Wong G.K."/>
            <person name="Wymore A."/>
            <person name="Zhang Y."/>
            <person name="Zimmer A.D."/>
            <person name="Quatrano R.S."/>
            <person name="Mayer K.F.X."/>
            <person name="Goodstein D."/>
            <person name="Casacuberta J.M."/>
            <person name="Vandepoele K."/>
            <person name="Reski R."/>
            <person name="Cuming A.C."/>
            <person name="Tuskan G.A."/>
            <person name="Maumus F."/>
            <person name="Salse J."/>
            <person name="Schmutz J."/>
            <person name="Rensing S.A."/>
        </authorList>
    </citation>
    <scope>NUCLEOTIDE SEQUENCE [LARGE SCALE GENOMIC DNA]</scope>
    <source>
        <strain evidence="2 3">cv. Gransden 2004</strain>
    </source>
</reference>
<proteinExistence type="predicted"/>
<organism evidence="1">
    <name type="scientific">Physcomitrium patens</name>
    <name type="common">Spreading-leaved earth moss</name>
    <name type="synonym">Physcomitrella patens</name>
    <dbReference type="NCBI Taxonomy" id="3218"/>
    <lineage>
        <taxon>Eukaryota</taxon>
        <taxon>Viridiplantae</taxon>
        <taxon>Streptophyta</taxon>
        <taxon>Embryophyta</taxon>
        <taxon>Bryophyta</taxon>
        <taxon>Bryophytina</taxon>
        <taxon>Bryopsida</taxon>
        <taxon>Funariidae</taxon>
        <taxon>Funariales</taxon>
        <taxon>Funariaceae</taxon>
        <taxon>Physcomitrium</taxon>
    </lineage>
</organism>
<name>A0A2K1L7E1_PHYPA</name>
<reference evidence="2" key="3">
    <citation type="submission" date="2020-12" db="UniProtKB">
        <authorList>
            <consortium name="EnsemblPlants"/>
        </authorList>
    </citation>
    <scope>IDENTIFICATION</scope>
</reference>